<evidence type="ECO:0000313" key="1">
    <source>
        <dbReference type="Proteomes" id="UP000887569"/>
    </source>
</evidence>
<organism evidence="1 2">
    <name type="scientific">Parascaris univalens</name>
    <name type="common">Nematode worm</name>
    <dbReference type="NCBI Taxonomy" id="6257"/>
    <lineage>
        <taxon>Eukaryota</taxon>
        <taxon>Metazoa</taxon>
        <taxon>Ecdysozoa</taxon>
        <taxon>Nematoda</taxon>
        <taxon>Chromadorea</taxon>
        <taxon>Rhabditida</taxon>
        <taxon>Spirurina</taxon>
        <taxon>Ascaridomorpha</taxon>
        <taxon>Ascaridoidea</taxon>
        <taxon>Ascarididae</taxon>
        <taxon>Parascaris</taxon>
    </lineage>
</organism>
<evidence type="ECO:0000313" key="2">
    <source>
        <dbReference type="WBParaSite" id="PgB06_g122_t01"/>
    </source>
</evidence>
<reference evidence="2" key="1">
    <citation type="submission" date="2022-11" db="UniProtKB">
        <authorList>
            <consortium name="WormBaseParasite"/>
        </authorList>
    </citation>
    <scope>IDENTIFICATION</scope>
</reference>
<dbReference type="AlphaFoldDB" id="A0A914ZL29"/>
<dbReference type="WBParaSite" id="PgB06_g122_t01">
    <property type="protein sequence ID" value="PgB06_g122_t01"/>
    <property type="gene ID" value="PgB06_g122"/>
</dbReference>
<accession>A0A914ZL29</accession>
<sequence>MQPSPRLPQDIIVLHRCNCLTLLFSPLQRSRHFIERSLPSVSCSNKSPLSKEKTHPLNFPANYCGSENVCLRNSSDNSGKCVRFGFSEGSSLPLTPRTTRSQIMLIL</sequence>
<proteinExistence type="predicted"/>
<dbReference type="Proteomes" id="UP000887569">
    <property type="component" value="Unplaced"/>
</dbReference>
<keyword evidence="1" id="KW-1185">Reference proteome</keyword>
<protein>
    <submittedName>
        <fullName evidence="2">Uncharacterized protein</fullName>
    </submittedName>
</protein>
<name>A0A914ZL29_PARUN</name>